<dbReference type="KEGG" id="rsd:TGRD_P1-3"/>
<protein>
    <recommendedName>
        <fullName evidence="3">Lipoprotein</fullName>
    </recommendedName>
</protein>
<evidence type="ECO:0008006" key="3">
    <source>
        <dbReference type="Google" id="ProtNLM"/>
    </source>
</evidence>
<organism evidence="1 2">
    <name type="scientific">Endomicrobium trichonymphae</name>
    <dbReference type="NCBI Taxonomy" id="1408204"/>
    <lineage>
        <taxon>Bacteria</taxon>
        <taxon>Pseudomonadati</taxon>
        <taxon>Elusimicrobiota</taxon>
        <taxon>Endomicrobiia</taxon>
        <taxon>Endomicrobiales</taxon>
        <taxon>Endomicrobiaceae</taxon>
        <taxon>Candidatus Endomicrobiellum</taxon>
    </lineage>
</organism>
<dbReference type="PROSITE" id="PS51257">
    <property type="entry name" value="PROKAR_LIPOPROTEIN"/>
    <property type="match status" value="1"/>
</dbReference>
<dbReference type="RefSeq" id="WP_015423768.1">
    <property type="nucleotide sequence ID" value="NC_020420.1"/>
</dbReference>
<dbReference type="AlphaFoldDB" id="B1H0S0"/>
<reference evidence="1 2" key="1">
    <citation type="journal article" date="2008" name="Proc. Natl. Acad. Sci. U.S.A.">
        <title>Complete genome of the uncultured termite group 1 bacteria in a single host protist cell.</title>
        <authorList>
            <person name="Hongoh Y."/>
            <person name="Sharma V.K."/>
            <person name="Prakash T."/>
            <person name="Noda S."/>
            <person name="Taylor T.D."/>
            <person name="Kudo T."/>
            <person name="Sakaki Y."/>
            <person name="Toyoda A."/>
            <person name="Hattori M."/>
            <person name="Ohkuma M."/>
        </authorList>
    </citation>
    <scope>NUCLEOTIDE SEQUENCE [LARGE SCALE GENOMIC DNA]</scope>
    <source>
        <strain evidence="1 2">Rs-D17 genomovar Ri2008</strain>
    </source>
</reference>
<proteinExistence type="predicted"/>
<dbReference type="EMBL" id="AP009511">
    <property type="protein sequence ID" value="BAG14247.1"/>
    <property type="molecule type" value="Genomic_DNA"/>
</dbReference>
<gene>
    <name evidence="1" type="ordered locus">TGRD_P1-3</name>
</gene>
<accession>B1H0S0</accession>
<evidence type="ECO:0000313" key="1">
    <source>
        <dbReference type="EMBL" id="BAG14247.1"/>
    </source>
</evidence>
<name>B1H0S0_ENDTX</name>
<evidence type="ECO:0000313" key="2">
    <source>
        <dbReference type="Proteomes" id="UP000001691"/>
    </source>
</evidence>
<dbReference type="HOGENOM" id="CLU_108528_0_0_0"/>
<dbReference type="Proteomes" id="UP000001691">
    <property type="component" value="Plasmid pTGRD1"/>
</dbReference>
<keyword evidence="2" id="KW-1185">Reference proteome</keyword>
<geneLocation type="plasmid" evidence="1 2">
    <name>pTGRD1</name>
</geneLocation>
<sequence length="222" mass="25885">MKFKKVICVYLTLVLFLTGCENLKSQIRGNQNTDASADQQTGNIIKSDNNGIIEKEETKKLDDKVIGLVVGDEKEKTSSKEPELRWQDKAKKYAGDAVHFLYEHKEQVYFVGIAVIYLLWKERLFQQQNHQDQMQWHLAQIQQLQQAQDQIQQMPVQDQIQYLQQLQNHFLQAQFNLQQLNQDPNLIQQFQQVQDQIQNGIGQLQAQVQQQIQPQLAQLQLG</sequence>
<keyword evidence="1" id="KW-0614">Plasmid</keyword>